<dbReference type="Proteomes" id="UP001215151">
    <property type="component" value="Unassembled WGS sequence"/>
</dbReference>
<dbReference type="PANTHER" id="PTHR21310:SF58">
    <property type="entry name" value="AMINOGLYCOSIDE PHOSPHOTRANSFERASE DOMAIN-CONTAINING PROTEIN"/>
    <property type="match status" value="1"/>
</dbReference>
<reference evidence="2" key="1">
    <citation type="submission" date="2022-11" db="EMBL/GenBank/DDBJ databases">
        <title>Genome Sequence of Cubamyces cubensis.</title>
        <authorList>
            <person name="Buettner E."/>
        </authorList>
    </citation>
    <scope>NUCLEOTIDE SEQUENCE</scope>
    <source>
        <strain evidence="2">MPL-01</strain>
    </source>
</reference>
<keyword evidence="3" id="KW-1185">Reference proteome</keyword>
<proteinExistence type="predicted"/>
<gene>
    <name evidence="2" type="ORF">ONZ51_g3610</name>
</gene>
<sequence>MRAYSALAAVGKRLYDSDGSLQRLPFNLYLKYGPRVRSSEALAMAIVAQYTTIPVPKMLDCLRGDRGVCILMTCLPGTAFGQDQTLYDLSPDQVHDFGDTLRDWFAQLRSIPVPSNAIISSIDGSPCRSYRISHDHDFGPFRSEDDLWDYRFHSVPRRHHPELRVKLDTLRSRPHRLVFSHGDVHPNNFLVKDGRLTGWIDWECAGWFPEYWDYGSALYLRAAYRPWCEIFTNIFPQYRPELEVEDAFWKVANPF</sequence>
<dbReference type="PANTHER" id="PTHR21310">
    <property type="entry name" value="AMINOGLYCOSIDE PHOSPHOTRANSFERASE-RELATED-RELATED"/>
    <property type="match status" value="1"/>
</dbReference>
<evidence type="ECO:0000259" key="1">
    <source>
        <dbReference type="Pfam" id="PF01636"/>
    </source>
</evidence>
<dbReference type="Pfam" id="PF01636">
    <property type="entry name" value="APH"/>
    <property type="match status" value="1"/>
</dbReference>
<evidence type="ECO:0000313" key="2">
    <source>
        <dbReference type="EMBL" id="KAJ8488332.1"/>
    </source>
</evidence>
<comment type="caution">
    <text evidence="2">The sequence shown here is derived from an EMBL/GenBank/DDBJ whole genome shotgun (WGS) entry which is preliminary data.</text>
</comment>
<protein>
    <recommendedName>
        <fullName evidence="1">Aminoglycoside phosphotransferase domain-containing protein</fullName>
    </recommendedName>
</protein>
<dbReference type="SUPFAM" id="SSF56112">
    <property type="entry name" value="Protein kinase-like (PK-like)"/>
    <property type="match status" value="1"/>
</dbReference>
<feature type="domain" description="Aminoglycoside phosphotransferase" evidence="1">
    <location>
        <begin position="44"/>
        <end position="224"/>
    </location>
</feature>
<dbReference type="AlphaFoldDB" id="A0AAD7TXB6"/>
<dbReference type="InterPro" id="IPR051678">
    <property type="entry name" value="AGP_Transferase"/>
</dbReference>
<dbReference type="InterPro" id="IPR011009">
    <property type="entry name" value="Kinase-like_dom_sf"/>
</dbReference>
<dbReference type="InterPro" id="IPR002575">
    <property type="entry name" value="Aminoglycoside_PTrfase"/>
</dbReference>
<evidence type="ECO:0000313" key="3">
    <source>
        <dbReference type="Proteomes" id="UP001215151"/>
    </source>
</evidence>
<accession>A0AAD7TXB6</accession>
<dbReference type="EMBL" id="JAPEVG010000064">
    <property type="protein sequence ID" value="KAJ8488332.1"/>
    <property type="molecule type" value="Genomic_DNA"/>
</dbReference>
<name>A0AAD7TXB6_9APHY</name>
<dbReference type="Gene3D" id="3.90.1200.10">
    <property type="match status" value="1"/>
</dbReference>
<organism evidence="2 3">
    <name type="scientific">Trametes cubensis</name>
    <dbReference type="NCBI Taxonomy" id="1111947"/>
    <lineage>
        <taxon>Eukaryota</taxon>
        <taxon>Fungi</taxon>
        <taxon>Dikarya</taxon>
        <taxon>Basidiomycota</taxon>
        <taxon>Agaricomycotina</taxon>
        <taxon>Agaricomycetes</taxon>
        <taxon>Polyporales</taxon>
        <taxon>Polyporaceae</taxon>
        <taxon>Trametes</taxon>
    </lineage>
</organism>
<dbReference type="CDD" id="cd05120">
    <property type="entry name" value="APH_ChoK_like"/>
    <property type="match status" value="1"/>
</dbReference>